<keyword evidence="1" id="KW-0805">Transcription regulation</keyword>
<accession>A0A354M191</accession>
<dbReference type="PROSITE" id="PS50932">
    <property type="entry name" value="HTH_LACI_2"/>
    <property type="match status" value="1"/>
</dbReference>
<dbReference type="InterPro" id="IPR000843">
    <property type="entry name" value="HTH_LacI"/>
</dbReference>
<dbReference type="InterPro" id="IPR028082">
    <property type="entry name" value="Peripla_BP_I"/>
</dbReference>
<dbReference type="PANTHER" id="PTHR30146:SF109">
    <property type="entry name" value="HTH-TYPE TRANSCRIPTIONAL REGULATOR GALS"/>
    <property type="match status" value="1"/>
</dbReference>
<name>A0A354M191_9BACT</name>
<organism evidence="5 6">
    <name type="scientific">Coprobacter fastidiosus</name>
    <dbReference type="NCBI Taxonomy" id="1099853"/>
    <lineage>
        <taxon>Bacteria</taxon>
        <taxon>Pseudomonadati</taxon>
        <taxon>Bacteroidota</taxon>
        <taxon>Bacteroidia</taxon>
        <taxon>Bacteroidales</taxon>
        <taxon>Barnesiellaceae</taxon>
        <taxon>Coprobacter</taxon>
    </lineage>
</organism>
<evidence type="ECO:0000313" key="6">
    <source>
        <dbReference type="Proteomes" id="UP000262954"/>
    </source>
</evidence>
<evidence type="ECO:0000256" key="1">
    <source>
        <dbReference type="ARBA" id="ARBA00023015"/>
    </source>
</evidence>
<keyword evidence="3" id="KW-0804">Transcription</keyword>
<dbReference type="InterPro" id="IPR010982">
    <property type="entry name" value="Lambda_DNA-bd_dom_sf"/>
</dbReference>
<comment type="caution">
    <text evidence="5">The sequence shown here is derived from an EMBL/GenBank/DDBJ whole genome shotgun (WGS) entry which is preliminary data.</text>
</comment>
<dbReference type="SUPFAM" id="SSF47413">
    <property type="entry name" value="lambda repressor-like DNA-binding domains"/>
    <property type="match status" value="1"/>
</dbReference>
<dbReference type="EMBL" id="DNWC01000060">
    <property type="protein sequence ID" value="HBJ08280.1"/>
    <property type="molecule type" value="Genomic_DNA"/>
</dbReference>
<dbReference type="Gene3D" id="3.40.50.2300">
    <property type="match status" value="2"/>
</dbReference>
<evidence type="ECO:0000259" key="4">
    <source>
        <dbReference type="PROSITE" id="PS50932"/>
    </source>
</evidence>
<dbReference type="SUPFAM" id="SSF53822">
    <property type="entry name" value="Periplasmic binding protein-like I"/>
    <property type="match status" value="1"/>
</dbReference>
<dbReference type="CDD" id="cd06267">
    <property type="entry name" value="PBP1_LacI_sugar_binding-like"/>
    <property type="match status" value="1"/>
</dbReference>
<evidence type="ECO:0000256" key="2">
    <source>
        <dbReference type="ARBA" id="ARBA00023125"/>
    </source>
</evidence>
<dbReference type="Pfam" id="PF00532">
    <property type="entry name" value="Peripla_BP_1"/>
    <property type="match status" value="1"/>
</dbReference>
<dbReference type="Proteomes" id="UP000262954">
    <property type="component" value="Unassembled WGS sequence"/>
</dbReference>
<dbReference type="CDD" id="cd01392">
    <property type="entry name" value="HTH_LacI"/>
    <property type="match status" value="1"/>
</dbReference>
<keyword evidence="2" id="KW-0238">DNA-binding</keyword>
<feature type="domain" description="HTH lacI-type" evidence="4">
    <location>
        <begin position="7"/>
        <end position="61"/>
    </location>
</feature>
<dbReference type="GO" id="GO:0000976">
    <property type="term" value="F:transcription cis-regulatory region binding"/>
    <property type="evidence" value="ECO:0007669"/>
    <property type="project" value="TreeGrafter"/>
</dbReference>
<evidence type="ECO:0000313" key="5">
    <source>
        <dbReference type="EMBL" id="HBJ08280.1"/>
    </source>
</evidence>
<dbReference type="PANTHER" id="PTHR30146">
    <property type="entry name" value="LACI-RELATED TRANSCRIPTIONAL REPRESSOR"/>
    <property type="match status" value="1"/>
</dbReference>
<dbReference type="Pfam" id="PF00356">
    <property type="entry name" value="LacI"/>
    <property type="match status" value="1"/>
</dbReference>
<dbReference type="AlphaFoldDB" id="A0A354M191"/>
<dbReference type="SMART" id="SM00354">
    <property type="entry name" value="HTH_LACI"/>
    <property type="match status" value="1"/>
</dbReference>
<dbReference type="Gene3D" id="1.10.260.40">
    <property type="entry name" value="lambda repressor-like DNA-binding domains"/>
    <property type="match status" value="1"/>
</dbReference>
<dbReference type="GO" id="GO:0003700">
    <property type="term" value="F:DNA-binding transcription factor activity"/>
    <property type="evidence" value="ECO:0007669"/>
    <property type="project" value="TreeGrafter"/>
</dbReference>
<protein>
    <submittedName>
        <fullName evidence="5">LacI family transcriptional regulator</fullName>
    </submittedName>
</protein>
<gene>
    <name evidence="5" type="ORF">DDY73_04690</name>
</gene>
<sequence length="349" mass="38516">MKPLQKVTIYDLAKELNTSASTVSRALQNHPRISEKMKKAVSELAEKMNYHPDPVAHHLRTGKGSVIGVIVPRIDRHFFASVIGGIESVAHAAGYSVLVSQSNERWEEEKNIVKTMLAKKIDGLAISLASETTDYKHFDAVISRGVPVVFFDRVPLDKRSSCVRIDNRTAAYNAVMHLIKQGCTRIVHLSGPQAISVYKDRQDGYVQALMDSDIRVDSSLIFENSITLATGEEAGKKILAMPVLPDAIFSAGDYSAMGVMHVLKKNGVKVPEDIAIVGFANEPFDSFVEPPLSSVDQVNKKMGETVAEVLLEEMSVDPEDRKWVDKVLDSSLIIRESSIKKDNLSKKDI</sequence>
<reference evidence="5 6" key="1">
    <citation type="journal article" date="2018" name="Nat. Biotechnol.">
        <title>A standardized bacterial taxonomy based on genome phylogeny substantially revises the tree of life.</title>
        <authorList>
            <person name="Parks D.H."/>
            <person name="Chuvochina M."/>
            <person name="Waite D.W."/>
            <person name="Rinke C."/>
            <person name="Skarshewski A."/>
            <person name="Chaumeil P.A."/>
            <person name="Hugenholtz P."/>
        </authorList>
    </citation>
    <scope>NUCLEOTIDE SEQUENCE [LARGE SCALE GENOMIC DNA]</scope>
    <source>
        <strain evidence="5">UBA11482</strain>
    </source>
</reference>
<evidence type="ECO:0000256" key="3">
    <source>
        <dbReference type="ARBA" id="ARBA00023163"/>
    </source>
</evidence>
<proteinExistence type="predicted"/>
<dbReference type="InterPro" id="IPR001761">
    <property type="entry name" value="Peripla_BP/Lac1_sug-bd_dom"/>
</dbReference>